<evidence type="ECO:0000313" key="1">
    <source>
        <dbReference type="EMBL" id="ESA00275.1"/>
    </source>
</evidence>
<name>U9SWJ3_RHIID</name>
<accession>U9SWJ3</accession>
<organism evidence="1">
    <name type="scientific">Rhizophagus irregularis (strain DAOM 181602 / DAOM 197198 / MUCL 43194)</name>
    <name type="common">Arbuscular mycorrhizal fungus</name>
    <name type="synonym">Glomus intraradices</name>
    <dbReference type="NCBI Taxonomy" id="747089"/>
    <lineage>
        <taxon>Eukaryota</taxon>
        <taxon>Fungi</taxon>
        <taxon>Fungi incertae sedis</taxon>
        <taxon>Mucoromycota</taxon>
        <taxon>Glomeromycotina</taxon>
        <taxon>Glomeromycetes</taxon>
        <taxon>Glomerales</taxon>
        <taxon>Glomeraceae</taxon>
        <taxon>Rhizophagus</taxon>
    </lineage>
</organism>
<dbReference type="AlphaFoldDB" id="U9SWJ3"/>
<dbReference type="EMBL" id="KI297318">
    <property type="protein sequence ID" value="ESA00275.1"/>
    <property type="molecule type" value="Genomic_DNA"/>
</dbReference>
<proteinExistence type="predicted"/>
<dbReference type="HOGENOM" id="CLU_3088453_0_0_1"/>
<protein>
    <submittedName>
        <fullName evidence="1">Uncharacterized protein</fullName>
    </submittedName>
</protein>
<gene>
    <name evidence="1" type="ORF">GLOINDRAFT_338641</name>
</gene>
<reference evidence="1" key="1">
    <citation type="submission" date="2013-07" db="EMBL/GenBank/DDBJ databases">
        <title>The genome of an arbuscular mycorrhizal fungus provides insights into the evolution of the oldest plant symbiosis.</title>
        <authorList>
            <consortium name="DOE Joint Genome Institute"/>
            <person name="Tisserant E."/>
            <person name="Malbreil M."/>
            <person name="Kuo A."/>
            <person name="Kohler A."/>
            <person name="Symeonidi A."/>
            <person name="Balestrini R."/>
            <person name="Charron P."/>
            <person name="Duensing N."/>
            <person name="Frei-dit-Frey N."/>
            <person name="Gianinazzi-Pearson V."/>
            <person name="Gilbert B."/>
            <person name="Handa Y."/>
            <person name="Hijri M."/>
            <person name="Kaul R."/>
            <person name="Kawaguchi M."/>
            <person name="Krajinski F."/>
            <person name="Lammers P."/>
            <person name="Lapierre D."/>
            <person name="Masclaux F.G."/>
            <person name="Murat C."/>
            <person name="Morin E."/>
            <person name="Ndikumana S."/>
            <person name="Pagni M."/>
            <person name="Petitpierre D."/>
            <person name="Requena N."/>
            <person name="Rosikiewicz P."/>
            <person name="Riley R."/>
            <person name="Saito K."/>
            <person name="San Clemente H."/>
            <person name="Shapiro H."/>
            <person name="van Tuinen D."/>
            <person name="Becard G."/>
            <person name="Bonfante P."/>
            <person name="Paszkowski U."/>
            <person name="Shachar-Hill Y."/>
            <person name="Young J.P."/>
            <person name="Sanders I.R."/>
            <person name="Henrissat B."/>
            <person name="Rensing S.A."/>
            <person name="Grigoriev I.V."/>
            <person name="Corradi N."/>
            <person name="Roux C."/>
            <person name="Martin F."/>
        </authorList>
    </citation>
    <scope>NUCLEOTIDE SEQUENCE</scope>
    <source>
        <strain evidence="1">DAOM 197198</strain>
    </source>
</reference>
<sequence length="52" mass="6047">MVYAKNVSNLELLIIGVNVNFNKILKIGLVEIMKLTSLFKKYNLKLKIIYTF</sequence>